<sequence>MKKNSRTVCSVFAALALSALVRADLPVTFNLQVDQAGVALQFDVTSDSPLESIGMPKFEGATDHNVRSATIESGAHRFVVYSQSGTPIAASGEVSVTFNPSLLPGDGVISLINITASDAEGAVVSASPNALPVLTQEMRTHQSLELGDSIAMEAVVYDLDGSVTSVQLFNGNDEVDSSDTDPFAIAWTPDSTGAFSLSLVATDNLSQQSIFDLGVHRAFTDNEIVDYDSFASIHFGSTPADTAFDADPLDNGLENGMAYLLGLNPYSPNYDRLPRSRIEKTGDDTVLVLSFIRRSNATGVDWDARKASNLVDFEALDSPQIIENDRQDGTHLVELRIPLEPESEESTFIELEVNQS</sequence>
<organism evidence="2 3">
    <name type="scientific">Pelagicoccus mobilis</name>
    <dbReference type="NCBI Taxonomy" id="415221"/>
    <lineage>
        <taxon>Bacteria</taxon>
        <taxon>Pseudomonadati</taxon>
        <taxon>Verrucomicrobiota</taxon>
        <taxon>Opitutia</taxon>
        <taxon>Puniceicoccales</taxon>
        <taxon>Pelagicoccaceae</taxon>
        <taxon>Pelagicoccus</taxon>
    </lineage>
</organism>
<evidence type="ECO:0000313" key="3">
    <source>
        <dbReference type="Proteomes" id="UP000617628"/>
    </source>
</evidence>
<feature type="signal peptide" evidence="1">
    <location>
        <begin position="1"/>
        <end position="23"/>
    </location>
</feature>
<dbReference type="EMBL" id="JAENIL010000014">
    <property type="protein sequence ID" value="MBK1877031.1"/>
    <property type="molecule type" value="Genomic_DNA"/>
</dbReference>
<dbReference type="AlphaFoldDB" id="A0A934RV57"/>
<name>A0A934RV57_9BACT</name>
<keyword evidence="1" id="KW-0732">Signal</keyword>
<keyword evidence="3" id="KW-1185">Reference proteome</keyword>
<evidence type="ECO:0000313" key="2">
    <source>
        <dbReference type="EMBL" id="MBK1877031.1"/>
    </source>
</evidence>
<accession>A0A934RV57</accession>
<proteinExistence type="predicted"/>
<dbReference type="InterPro" id="IPR013783">
    <property type="entry name" value="Ig-like_fold"/>
</dbReference>
<protein>
    <recommendedName>
        <fullName evidence="4">Cohesin domain-containing protein</fullName>
    </recommendedName>
</protein>
<evidence type="ECO:0000256" key="1">
    <source>
        <dbReference type="SAM" id="SignalP"/>
    </source>
</evidence>
<comment type="caution">
    <text evidence="2">The sequence shown here is derived from an EMBL/GenBank/DDBJ whole genome shotgun (WGS) entry which is preliminary data.</text>
</comment>
<reference evidence="2" key="1">
    <citation type="submission" date="2021-01" db="EMBL/GenBank/DDBJ databases">
        <title>Modified the classification status of verrucomicrobia.</title>
        <authorList>
            <person name="Feng X."/>
        </authorList>
    </citation>
    <scope>NUCLEOTIDE SEQUENCE</scope>
    <source>
        <strain evidence="2">KCTC 13126</strain>
    </source>
</reference>
<dbReference type="RefSeq" id="WP_200355248.1">
    <property type="nucleotide sequence ID" value="NZ_JAENIL010000014.1"/>
</dbReference>
<feature type="chain" id="PRO_5037642740" description="Cohesin domain-containing protein" evidence="1">
    <location>
        <begin position="24"/>
        <end position="356"/>
    </location>
</feature>
<gene>
    <name evidence="2" type="ORF">JIN87_09140</name>
</gene>
<dbReference type="Gene3D" id="2.60.40.10">
    <property type="entry name" value="Immunoglobulins"/>
    <property type="match status" value="1"/>
</dbReference>
<dbReference type="Proteomes" id="UP000617628">
    <property type="component" value="Unassembled WGS sequence"/>
</dbReference>
<evidence type="ECO:0008006" key="4">
    <source>
        <dbReference type="Google" id="ProtNLM"/>
    </source>
</evidence>